<dbReference type="InterPro" id="IPR000223">
    <property type="entry name" value="Pept_S26A_signal_pept_1"/>
</dbReference>
<keyword evidence="8" id="KW-1185">Reference proteome</keyword>
<sequence length="144" mass="15714">MMLWPLAGACLLIALLVRLRRTYSIIRVDGDSMAPALLDGDRILARRVPPSRLRRDQIAVVADRSSRDAGFVIKRIAALPGDRVPEIAKDVIADERVPEGRLVLLGDNASTSFDSRALGFFPISDVHAVTVRKVTALTPEEGES</sequence>
<dbReference type="GO" id="GO:0005886">
    <property type="term" value="C:plasma membrane"/>
    <property type="evidence" value="ECO:0007669"/>
    <property type="project" value="UniProtKB-SubCell"/>
</dbReference>
<dbReference type="GO" id="GO:0004252">
    <property type="term" value="F:serine-type endopeptidase activity"/>
    <property type="evidence" value="ECO:0007669"/>
    <property type="project" value="InterPro"/>
</dbReference>
<keyword evidence="4" id="KW-0378">Hydrolase</keyword>
<dbReference type="EMBL" id="SMKO01000034">
    <property type="protein sequence ID" value="TDD06125.1"/>
    <property type="molecule type" value="Genomic_DNA"/>
</dbReference>
<dbReference type="PANTHER" id="PTHR43390">
    <property type="entry name" value="SIGNAL PEPTIDASE I"/>
    <property type="match status" value="1"/>
</dbReference>
<comment type="caution">
    <text evidence="7">The sequence shown here is derived from an EMBL/GenBank/DDBJ whole genome shotgun (WGS) entry which is preliminary data.</text>
</comment>
<dbReference type="InterPro" id="IPR036286">
    <property type="entry name" value="LexA/Signal_pep-like_sf"/>
</dbReference>
<dbReference type="InterPro" id="IPR019533">
    <property type="entry name" value="Peptidase_S26"/>
</dbReference>
<evidence type="ECO:0000313" key="7">
    <source>
        <dbReference type="EMBL" id="TDD06125.1"/>
    </source>
</evidence>
<evidence type="ECO:0000259" key="6">
    <source>
        <dbReference type="Pfam" id="PF10502"/>
    </source>
</evidence>
<gene>
    <name evidence="7" type="ORF">E1292_15720</name>
</gene>
<evidence type="ECO:0000313" key="8">
    <source>
        <dbReference type="Proteomes" id="UP000295258"/>
    </source>
</evidence>
<comment type="similarity">
    <text evidence="2">Belongs to the peptidase S26 family.</text>
</comment>
<dbReference type="CDD" id="cd06530">
    <property type="entry name" value="S26_SPase_I"/>
    <property type="match status" value="1"/>
</dbReference>
<dbReference type="GO" id="GO:0006465">
    <property type="term" value="P:signal peptide processing"/>
    <property type="evidence" value="ECO:0007669"/>
    <property type="project" value="InterPro"/>
</dbReference>
<dbReference type="Gene3D" id="2.10.109.10">
    <property type="entry name" value="Umud Fragment, subunit A"/>
    <property type="match status" value="1"/>
</dbReference>
<evidence type="ECO:0000256" key="3">
    <source>
        <dbReference type="ARBA" id="ARBA00022670"/>
    </source>
</evidence>
<evidence type="ECO:0000256" key="4">
    <source>
        <dbReference type="ARBA" id="ARBA00022801"/>
    </source>
</evidence>
<name>A0A4R4VUM6_9ACTN</name>
<dbReference type="PRINTS" id="PR00727">
    <property type="entry name" value="LEADERPTASE"/>
</dbReference>
<feature type="domain" description="Peptidase S26" evidence="6">
    <location>
        <begin position="10"/>
        <end position="84"/>
    </location>
</feature>
<dbReference type="PANTHER" id="PTHR43390:SF1">
    <property type="entry name" value="CHLOROPLAST PROCESSING PEPTIDASE"/>
    <property type="match status" value="1"/>
</dbReference>
<evidence type="ECO:0000256" key="2">
    <source>
        <dbReference type="ARBA" id="ARBA00009370"/>
    </source>
</evidence>
<dbReference type="Pfam" id="PF10502">
    <property type="entry name" value="Peptidase_S26"/>
    <property type="match status" value="2"/>
</dbReference>
<dbReference type="PROSITE" id="PS00501">
    <property type="entry name" value="SPASE_I_1"/>
    <property type="match status" value="1"/>
</dbReference>
<protein>
    <recommendedName>
        <fullName evidence="6">Peptidase S26 domain-containing protein</fullName>
    </recommendedName>
</protein>
<proteinExistence type="inferred from homology"/>
<feature type="domain" description="Peptidase S26" evidence="6">
    <location>
        <begin position="94"/>
        <end position="130"/>
    </location>
</feature>
<feature type="active site" evidence="5">
    <location>
        <position position="32"/>
    </location>
</feature>
<reference evidence="7 8" key="1">
    <citation type="submission" date="2019-03" db="EMBL/GenBank/DDBJ databases">
        <title>Draft genome sequences of novel Actinobacteria.</title>
        <authorList>
            <person name="Sahin N."/>
            <person name="Ay H."/>
            <person name="Saygin H."/>
        </authorList>
    </citation>
    <scope>NUCLEOTIDE SEQUENCE [LARGE SCALE GENOMIC DNA]</scope>
    <source>
        <strain evidence="7 8">KC310</strain>
    </source>
</reference>
<comment type="subcellular location">
    <subcellularLocation>
        <location evidence="1">Cell membrane</location>
        <topology evidence="1">Single-pass type II membrane protein</topology>
    </subcellularLocation>
</comment>
<organism evidence="7 8">
    <name type="scientific">Nonomuraea deserti</name>
    <dbReference type="NCBI Taxonomy" id="1848322"/>
    <lineage>
        <taxon>Bacteria</taxon>
        <taxon>Bacillati</taxon>
        <taxon>Actinomycetota</taxon>
        <taxon>Actinomycetes</taxon>
        <taxon>Streptosporangiales</taxon>
        <taxon>Streptosporangiaceae</taxon>
        <taxon>Nonomuraea</taxon>
    </lineage>
</organism>
<evidence type="ECO:0000256" key="5">
    <source>
        <dbReference type="PIRSR" id="PIRSR600223-1"/>
    </source>
</evidence>
<dbReference type="Proteomes" id="UP000295258">
    <property type="component" value="Unassembled WGS sequence"/>
</dbReference>
<feature type="active site" evidence="5">
    <location>
        <position position="74"/>
    </location>
</feature>
<dbReference type="SUPFAM" id="SSF51306">
    <property type="entry name" value="LexA/Signal peptidase"/>
    <property type="match status" value="1"/>
</dbReference>
<evidence type="ECO:0000256" key="1">
    <source>
        <dbReference type="ARBA" id="ARBA00004401"/>
    </source>
</evidence>
<dbReference type="InterPro" id="IPR019756">
    <property type="entry name" value="Pept_S26A_signal_pept_1_Ser-AS"/>
</dbReference>
<dbReference type="AlphaFoldDB" id="A0A4R4VUM6"/>
<accession>A0A4R4VUM6</accession>
<keyword evidence="3" id="KW-0645">Protease</keyword>